<dbReference type="GO" id="GO:0009263">
    <property type="term" value="P:deoxyribonucleotide biosynthetic process"/>
    <property type="evidence" value="ECO:0007669"/>
    <property type="project" value="InterPro"/>
</dbReference>
<dbReference type="InterPro" id="IPR030475">
    <property type="entry name" value="RNR_small_AS"/>
</dbReference>
<accession>A0A6C0KCD6</accession>
<dbReference type="PANTHER" id="PTHR23409:SF18">
    <property type="entry name" value="RIBONUCLEOSIDE-DIPHOSPHATE REDUCTASE SUBUNIT M2"/>
    <property type="match status" value="1"/>
</dbReference>
<dbReference type="InterPro" id="IPR012348">
    <property type="entry name" value="RNR-like"/>
</dbReference>
<evidence type="ECO:0000256" key="2">
    <source>
        <dbReference type="SAM" id="Phobius"/>
    </source>
</evidence>
<sequence>MEEPLLSEKSRRFTLFPIKYPNLWDCYEKQLALFWTAKEVDFSKDLEDFETLSQNEQHYLKRVLAFFAASDGIVNFNISSRFLQEITVMEASVCYSFQMAIENIHSEVYSIMLDNLVKNTAERDLLFNSIQTVDSVKLISDWAFKWINSDHSFAHRVIAFCVVEGVFFSGAFASIFWLKRYKSAGRLFLQGLVKSNEFIARDEGMHVQFGCEMYRMLVNKLSANDAYCIIEEGVVVAKLFMTDALPVKLLGMSSESMCEYIEYVSDRLLVDLGYPKKYGTHNPFSFMETIGMVGKTNFFESRPTEYQSAYVLSNSSEDNHEIMEDF</sequence>
<organism evidence="3">
    <name type="scientific">viral metagenome</name>
    <dbReference type="NCBI Taxonomy" id="1070528"/>
    <lineage>
        <taxon>unclassified sequences</taxon>
        <taxon>metagenomes</taxon>
        <taxon>organismal metagenomes</taxon>
    </lineage>
</organism>
<dbReference type="Pfam" id="PF00268">
    <property type="entry name" value="Ribonuc_red_sm"/>
    <property type="match status" value="1"/>
</dbReference>
<dbReference type="EMBL" id="MN740867">
    <property type="protein sequence ID" value="QHU15682.1"/>
    <property type="molecule type" value="Genomic_DNA"/>
</dbReference>
<dbReference type="CDD" id="cd01049">
    <property type="entry name" value="RNRR2"/>
    <property type="match status" value="1"/>
</dbReference>
<dbReference type="InterPro" id="IPR000358">
    <property type="entry name" value="RNR_small_fam"/>
</dbReference>
<dbReference type="AlphaFoldDB" id="A0A6C0KCD6"/>
<dbReference type="PANTHER" id="PTHR23409">
    <property type="entry name" value="RIBONUCLEOSIDE-DIPHOSPHATE REDUCTASE SMALL CHAIN"/>
    <property type="match status" value="1"/>
</dbReference>
<evidence type="ECO:0000313" key="3">
    <source>
        <dbReference type="EMBL" id="QHU15682.1"/>
    </source>
</evidence>
<keyword evidence="2" id="KW-0812">Transmembrane</keyword>
<dbReference type="GO" id="GO:0016491">
    <property type="term" value="F:oxidoreductase activity"/>
    <property type="evidence" value="ECO:0007669"/>
    <property type="project" value="InterPro"/>
</dbReference>
<dbReference type="InterPro" id="IPR009078">
    <property type="entry name" value="Ferritin-like_SF"/>
</dbReference>
<dbReference type="SUPFAM" id="SSF47240">
    <property type="entry name" value="Ferritin-like"/>
    <property type="match status" value="1"/>
</dbReference>
<name>A0A6C0KCD6_9ZZZZ</name>
<protein>
    <submittedName>
        <fullName evidence="3">Uncharacterized protein</fullName>
    </submittedName>
</protein>
<dbReference type="Gene3D" id="1.10.620.20">
    <property type="entry name" value="Ribonucleotide Reductase, subunit A"/>
    <property type="match status" value="1"/>
</dbReference>
<evidence type="ECO:0000256" key="1">
    <source>
        <dbReference type="ARBA" id="ARBA00009303"/>
    </source>
</evidence>
<reference evidence="3" key="1">
    <citation type="journal article" date="2020" name="Nature">
        <title>Giant virus diversity and host interactions through global metagenomics.</title>
        <authorList>
            <person name="Schulz F."/>
            <person name="Roux S."/>
            <person name="Paez-Espino D."/>
            <person name="Jungbluth S."/>
            <person name="Walsh D.A."/>
            <person name="Denef V.J."/>
            <person name="McMahon K.D."/>
            <person name="Konstantinidis K.T."/>
            <person name="Eloe-Fadrosh E.A."/>
            <person name="Kyrpides N.C."/>
            <person name="Woyke T."/>
        </authorList>
    </citation>
    <scope>NUCLEOTIDE SEQUENCE</scope>
    <source>
        <strain evidence="3">GVMAG-S-3300010158-109</strain>
    </source>
</reference>
<keyword evidence="2" id="KW-0472">Membrane</keyword>
<feature type="transmembrane region" description="Helical" evidence="2">
    <location>
        <begin position="157"/>
        <end position="178"/>
    </location>
</feature>
<comment type="similarity">
    <text evidence="1">Belongs to the ribonucleoside diphosphate reductase small chain family.</text>
</comment>
<dbReference type="PROSITE" id="PS00368">
    <property type="entry name" value="RIBORED_SMALL"/>
    <property type="match status" value="1"/>
</dbReference>
<keyword evidence="2" id="KW-1133">Transmembrane helix</keyword>
<dbReference type="InterPro" id="IPR033909">
    <property type="entry name" value="RNR_small"/>
</dbReference>
<proteinExistence type="inferred from homology"/>